<evidence type="ECO:0000256" key="1">
    <source>
        <dbReference type="SAM" id="MobiDB-lite"/>
    </source>
</evidence>
<accession>A0A6P6RU07</accession>
<name>A0A6P6RU07_9EIME</name>
<reference evidence="3" key="1">
    <citation type="submission" date="2025-08" db="UniProtKB">
        <authorList>
            <consortium name="RefSeq"/>
        </authorList>
    </citation>
    <scope>IDENTIFICATION</scope>
</reference>
<feature type="compositionally biased region" description="Basic residues" evidence="1">
    <location>
        <begin position="59"/>
        <end position="69"/>
    </location>
</feature>
<feature type="compositionally biased region" description="Low complexity" evidence="1">
    <location>
        <begin position="76"/>
        <end position="102"/>
    </location>
</feature>
<dbReference type="Proteomes" id="UP000515125">
    <property type="component" value="Unplaced"/>
</dbReference>
<dbReference type="GeneID" id="113146789"/>
<protein>
    <submittedName>
        <fullName evidence="3">60S ribosomal protein L22-like</fullName>
    </submittedName>
</protein>
<proteinExistence type="predicted"/>
<feature type="region of interest" description="Disordered" evidence="1">
    <location>
        <begin position="59"/>
        <end position="102"/>
    </location>
</feature>
<organism evidence="2 3">
    <name type="scientific">Cyclospora cayetanensis</name>
    <dbReference type="NCBI Taxonomy" id="88456"/>
    <lineage>
        <taxon>Eukaryota</taxon>
        <taxon>Sar</taxon>
        <taxon>Alveolata</taxon>
        <taxon>Apicomplexa</taxon>
        <taxon>Conoidasida</taxon>
        <taxon>Coccidia</taxon>
        <taxon>Eucoccidiorida</taxon>
        <taxon>Eimeriorina</taxon>
        <taxon>Eimeriidae</taxon>
        <taxon>Cyclospora</taxon>
    </lineage>
</organism>
<evidence type="ECO:0000313" key="3">
    <source>
        <dbReference type="RefSeq" id="XP_026190957.1"/>
    </source>
</evidence>
<evidence type="ECO:0000313" key="2">
    <source>
        <dbReference type="Proteomes" id="UP000515125"/>
    </source>
</evidence>
<keyword evidence="2" id="KW-1185">Reference proteome</keyword>
<dbReference type="RefSeq" id="XP_026190957.1">
    <property type="nucleotide sequence ID" value="XM_026335172.1"/>
</dbReference>
<gene>
    <name evidence="3" type="primary">LOC113146789</name>
</gene>
<sequence length="211" mass="21397">MGVAAGPAPASRAAEASTEYALKETAAPACSAVKEAMRAAAAAASAARAALARKIIGPHKIHVKGRHSRNSQGPCSRSNSAASRSSTRADAAPSASSASFPEAAPGCLCSSARRTEECSWGQKTAWHLTPASSAPHAAAASAAYFCTPELAAPQGARPLPQLPLRRLRLPRVAAAWHAAVAGVAFSRAAPRHLAAIPLPRATAEAHLATPP</sequence>
<dbReference type="AlphaFoldDB" id="A0A6P6RU07"/>